<evidence type="ECO:0000313" key="2">
    <source>
        <dbReference type="Proteomes" id="UP001162060"/>
    </source>
</evidence>
<organism evidence="1 2">
    <name type="scientific">Peronospora matthiolae</name>
    <dbReference type="NCBI Taxonomy" id="2874970"/>
    <lineage>
        <taxon>Eukaryota</taxon>
        <taxon>Sar</taxon>
        <taxon>Stramenopiles</taxon>
        <taxon>Oomycota</taxon>
        <taxon>Peronosporomycetes</taxon>
        <taxon>Peronosporales</taxon>
        <taxon>Peronosporaceae</taxon>
        <taxon>Peronospora</taxon>
    </lineage>
</organism>
<dbReference type="AlphaFoldDB" id="A0AAV1U6P2"/>
<comment type="caution">
    <text evidence="1">The sequence shown here is derived from an EMBL/GenBank/DDBJ whole genome shotgun (WGS) entry which is preliminary data.</text>
</comment>
<protein>
    <submittedName>
        <fullName evidence="1">Uncharacterized protein</fullName>
    </submittedName>
</protein>
<proteinExistence type="predicted"/>
<reference evidence="1" key="1">
    <citation type="submission" date="2024-01" db="EMBL/GenBank/DDBJ databases">
        <authorList>
            <person name="Webb A."/>
        </authorList>
    </citation>
    <scope>NUCLEOTIDE SEQUENCE</scope>
    <source>
        <strain evidence="1">Pm1</strain>
    </source>
</reference>
<accession>A0AAV1U6P2</accession>
<dbReference type="Proteomes" id="UP001162060">
    <property type="component" value="Unassembled WGS sequence"/>
</dbReference>
<gene>
    <name evidence="1" type="ORF">PM001_LOCUS15335</name>
</gene>
<name>A0AAV1U6P2_9STRA</name>
<sequence length="59" mass="6655">MAAHHADFSQQALPVAHLQQEENDNLLLRFEKFSLATRMLATAFLAASAAHHMEFDTMQ</sequence>
<dbReference type="EMBL" id="CAKLBY020000165">
    <property type="protein sequence ID" value="CAK7930185.1"/>
    <property type="molecule type" value="Genomic_DNA"/>
</dbReference>
<evidence type="ECO:0000313" key="1">
    <source>
        <dbReference type="EMBL" id="CAK7930185.1"/>
    </source>
</evidence>